<accession>A0A6G0Z4K2</accession>
<dbReference type="EMBL" id="VUJU01001460">
    <property type="protein sequence ID" value="KAF0765188.1"/>
    <property type="molecule type" value="Genomic_DNA"/>
</dbReference>
<protein>
    <recommendedName>
        <fullName evidence="4">Secreted protein</fullName>
    </recommendedName>
</protein>
<proteinExistence type="predicted"/>
<feature type="signal peptide" evidence="1">
    <location>
        <begin position="1"/>
        <end position="16"/>
    </location>
</feature>
<evidence type="ECO:0000313" key="2">
    <source>
        <dbReference type="EMBL" id="KAF0765188.1"/>
    </source>
</evidence>
<evidence type="ECO:0008006" key="4">
    <source>
        <dbReference type="Google" id="ProtNLM"/>
    </source>
</evidence>
<evidence type="ECO:0000256" key="1">
    <source>
        <dbReference type="SAM" id="SignalP"/>
    </source>
</evidence>
<keyword evidence="1" id="KW-0732">Signal</keyword>
<organism evidence="2 3">
    <name type="scientific">Aphis craccivora</name>
    <name type="common">Cowpea aphid</name>
    <dbReference type="NCBI Taxonomy" id="307492"/>
    <lineage>
        <taxon>Eukaryota</taxon>
        <taxon>Metazoa</taxon>
        <taxon>Ecdysozoa</taxon>
        <taxon>Arthropoda</taxon>
        <taxon>Hexapoda</taxon>
        <taxon>Insecta</taxon>
        <taxon>Pterygota</taxon>
        <taxon>Neoptera</taxon>
        <taxon>Paraneoptera</taxon>
        <taxon>Hemiptera</taxon>
        <taxon>Sternorrhyncha</taxon>
        <taxon>Aphidomorpha</taxon>
        <taxon>Aphidoidea</taxon>
        <taxon>Aphididae</taxon>
        <taxon>Aphidini</taxon>
        <taxon>Aphis</taxon>
        <taxon>Aphis</taxon>
    </lineage>
</organism>
<comment type="caution">
    <text evidence="2">The sequence shown here is derived from an EMBL/GenBank/DDBJ whole genome shotgun (WGS) entry which is preliminary data.</text>
</comment>
<dbReference type="Proteomes" id="UP000478052">
    <property type="component" value="Unassembled WGS sequence"/>
</dbReference>
<evidence type="ECO:0000313" key="3">
    <source>
        <dbReference type="Proteomes" id="UP000478052"/>
    </source>
</evidence>
<name>A0A6G0Z4K2_APHCR</name>
<reference evidence="2 3" key="1">
    <citation type="submission" date="2019-08" db="EMBL/GenBank/DDBJ databases">
        <title>Whole genome of Aphis craccivora.</title>
        <authorList>
            <person name="Voronova N.V."/>
            <person name="Shulinski R.S."/>
            <person name="Bandarenka Y.V."/>
            <person name="Zhorov D.G."/>
            <person name="Warner D."/>
        </authorList>
    </citation>
    <scope>NUCLEOTIDE SEQUENCE [LARGE SCALE GENOMIC DNA]</scope>
    <source>
        <strain evidence="2">180601</strain>
        <tissue evidence="2">Whole Body</tissue>
    </source>
</reference>
<sequence>MLCVLFIFFFFCVCLCTRECVEIFNFSSFSGSKVNLVVVFRRSFFENPNTFQKHQEKSKKN</sequence>
<dbReference type="AlphaFoldDB" id="A0A6G0Z4K2"/>
<keyword evidence="3" id="KW-1185">Reference proteome</keyword>
<gene>
    <name evidence="2" type="ORF">FWK35_00038997</name>
</gene>
<feature type="chain" id="PRO_5026186852" description="Secreted protein" evidence="1">
    <location>
        <begin position="17"/>
        <end position="61"/>
    </location>
</feature>